<protein>
    <recommendedName>
        <fullName evidence="1">Amidohydrolase-related domain-containing protein</fullName>
    </recommendedName>
</protein>
<name>A0A9P5G8G7_GEOCN</name>
<evidence type="ECO:0000313" key="2">
    <source>
        <dbReference type="EMBL" id="KAF5104084.1"/>
    </source>
</evidence>
<evidence type="ECO:0000313" key="3">
    <source>
        <dbReference type="Proteomes" id="UP000750522"/>
    </source>
</evidence>
<dbReference type="SUPFAM" id="SSF51338">
    <property type="entry name" value="Composite domain of metallo-dependent hydrolases"/>
    <property type="match status" value="1"/>
</dbReference>
<dbReference type="SUPFAM" id="SSF51556">
    <property type="entry name" value="Metallo-dependent hydrolases"/>
    <property type="match status" value="1"/>
</dbReference>
<dbReference type="PROSITE" id="PS01137">
    <property type="entry name" value="TATD_1"/>
    <property type="match status" value="1"/>
</dbReference>
<reference evidence="2" key="2">
    <citation type="submission" date="2020-01" db="EMBL/GenBank/DDBJ databases">
        <authorList>
            <person name="Perkins V."/>
            <person name="Lessard M.-H."/>
            <person name="Dugat-Bony E."/>
            <person name="Frenette M."/>
            <person name="Labrie S."/>
        </authorList>
    </citation>
    <scope>NUCLEOTIDE SEQUENCE</scope>
    <source>
        <strain evidence="2">LMA-70</strain>
    </source>
</reference>
<organism evidence="2 3">
    <name type="scientific">Geotrichum candidum</name>
    <name type="common">Oospora lactis</name>
    <name type="synonym">Dipodascus geotrichum</name>
    <dbReference type="NCBI Taxonomy" id="1173061"/>
    <lineage>
        <taxon>Eukaryota</taxon>
        <taxon>Fungi</taxon>
        <taxon>Dikarya</taxon>
        <taxon>Ascomycota</taxon>
        <taxon>Saccharomycotina</taxon>
        <taxon>Dipodascomycetes</taxon>
        <taxon>Dipodascales</taxon>
        <taxon>Dipodascaceae</taxon>
        <taxon>Geotrichum</taxon>
    </lineage>
</organism>
<dbReference type="PANTHER" id="PTHR43668">
    <property type="entry name" value="ALLANTOINASE"/>
    <property type="match status" value="1"/>
</dbReference>
<dbReference type="GO" id="GO:0005737">
    <property type="term" value="C:cytoplasm"/>
    <property type="evidence" value="ECO:0007669"/>
    <property type="project" value="TreeGrafter"/>
</dbReference>
<sequence>MTATQDQQLHAVTSNNVVLESEVVPATVVYSPATGKIVSIIRKDEVISAAAATGATIDETEFYEEALRALGVDPENHRNLEDLVLMPGIVDSHVHLNERKLAAAENQCWVDVGFWGGIVPDNAADLVPLVNAGVRGFKCFMIESGVDEFPAVEDADIMRAMQTLRNEKTIVMFHAEKDCTSHNHGGAGAEAKQVESADQKQLDPATYDAFLTSRPDDMELAAIRTVIKLSATAPELPLHIVHLASAEALPTIAAAQAAGVPLSVETCFHYLTFAAENIPPRATQYKCCPPIRAAANNEALWDALLRTGEIGTVVSDHSPCTPVLKDLENGDYMQAWGGISSVGLGLPILWTGIQKRTSKQHLGNDGTNTGFVSFADIARWICANTAKQVGLFASKGSIAVGKDADFCIFDPNDTLIVDQSVLPFKNKLTPYHGSKLNGLVRETILRGRTVFSVTDGHVPVPTGALLLEKRTV</sequence>
<dbReference type="GO" id="GO:0004038">
    <property type="term" value="F:allantoinase activity"/>
    <property type="evidence" value="ECO:0007669"/>
    <property type="project" value="TreeGrafter"/>
</dbReference>
<dbReference type="InterPro" id="IPR050138">
    <property type="entry name" value="DHOase/Allantoinase_Hydrolase"/>
</dbReference>
<dbReference type="Gene3D" id="3.20.20.140">
    <property type="entry name" value="Metal-dependent hydrolases"/>
    <property type="match status" value="1"/>
</dbReference>
<dbReference type="InterPro" id="IPR011059">
    <property type="entry name" value="Metal-dep_hydrolase_composite"/>
</dbReference>
<dbReference type="AlphaFoldDB" id="A0A9P5G8G7"/>
<dbReference type="EMBL" id="QQZK01000013">
    <property type="protein sequence ID" value="KAF5104084.1"/>
    <property type="molecule type" value="Genomic_DNA"/>
</dbReference>
<dbReference type="InterPro" id="IPR006680">
    <property type="entry name" value="Amidohydro-rel"/>
</dbReference>
<proteinExistence type="predicted"/>
<dbReference type="InterPro" id="IPR018228">
    <property type="entry name" value="DNase_TatD-rel_CS"/>
</dbReference>
<accession>A0A9P5G8G7</accession>
<feature type="domain" description="Amidohydrolase-related" evidence="1">
    <location>
        <begin position="101"/>
        <end position="450"/>
    </location>
</feature>
<dbReference type="InterPro" id="IPR032466">
    <property type="entry name" value="Metal_Hydrolase"/>
</dbReference>
<dbReference type="PANTHER" id="PTHR43668:SF2">
    <property type="entry name" value="ALLANTOINASE"/>
    <property type="match status" value="1"/>
</dbReference>
<evidence type="ECO:0000259" key="1">
    <source>
        <dbReference type="Pfam" id="PF01979"/>
    </source>
</evidence>
<dbReference type="Pfam" id="PF01979">
    <property type="entry name" value="Amidohydro_1"/>
    <property type="match status" value="1"/>
</dbReference>
<gene>
    <name evidence="2" type="ORF">DV451_000960</name>
</gene>
<dbReference type="Proteomes" id="UP000750522">
    <property type="component" value="Unassembled WGS sequence"/>
</dbReference>
<comment type="caution">
    <text evidence="2">The sequence shown here is derived from an EMBL/GenBank/DDBJ whole genome shotgun (WGS) entry which is preliminary data.</text>
</comment>
<dbReference type="GO" id="GO:0006145">
    <property type="term" value="P:purine nucleobase catabolic process"/>
    <property type="evidence" value="ECO:0007669"/>
    <property type="project" value="TreeGrafter"/>
</dbReference>
<reference evidence="2" key="1">
    <citation type="journal article" date="2020" name="Front. Microbiol.">
        <title>Phenotypic and Genetic Characterization of the Cheese Ripening Yeast Geotrichum candidum.</title>
        <authorList>
            <person name="Perkins V."/>
            <person name="Vignola S."/>
            <person name="Lessard M.H."/>
            <person name="Plante P.L."/>
            <person name="Corbeil J."/>
            <person name="Dugat-Bony E."/>
            <person name="Frenette M."/>
            <person name="Labrie S."/>
        </authorList>
    </citation>
    <scope>NUCLEOTIDE SEQUENCE</scope>
    <source>
        <strain evidence="2">LMA-70</strain>
    </source>
</reference>